<dbReference type="EMBL" id="CABPRU010000002">
    <property type="protein sequence ID" value="VVD79757.1"/>
    <property type="molecule type" value="Genomic_DNA"/>
</dbReference>
<proteinExistence type="predicted"/>
<dbReference type="AlphaFoldDB" id="A0A5E4SVU2"/>
<reference evidence="1 2" key="1">
    <citation type="submission" date="2019-08" db="EMBL/GenBank/DDBJ databases">
        <authorList>
            <person name="Peeters C."/>
        </authorList>
    </citation>
    <scope>NUCLEOTIDE SEQUENCE [LARGE SCALE GENOMIC DNA]</scope>
    <source>
        <strain evidence="1 2">LMG 31013</strain>
    </source>
</reference>
<gene>
    <name evidence="1" type="ORF">PTE31013_01041</name>
</gene>
<sequence>MWRYASASRSDSVVAGSAGAGQSTMAAEMWRNGSRSKLCRVAATPVPAAGPGSAPDGAPGVRWAAAIRTTRVTHVRAARLHSVKIARPLFVCRPPPGSRENTAVRMCVRQREYNCGLYRLTSAKFWIIVGSPRRHGGPGCRRTFPMLSEIRIGRHSIRCFGQHQPGRTRTLRCMSTPREHTSCLQALARRGRRYIAPGVCRGRDLPRRSARAARRRRRSDSRMRCAHCPVRRHRPL</sequence>
<accession>A0A5E4SVU2</accession>
<evidence type="ECO:0000313" key="2">
    <source>
        <dbReference type="Proteomes" id="UP000334380"/>
    </source>
</evidence>
<dbReference type="Proteomes" id="UP000334380">
    <property type="component" value="Unassembled WGS sequence"/>
</dbReference>
<name>A0A5E4SVU2_9BURK</name>
<keyword evidence="2" id="KW-1185">Reference proteome</keyword>
<evidence type="ECO:0000313" key="1">
    <source>
        <dbReference type="EMBL" id="VVD79757.1"/>
    </source>
</evidence>
<organism evidence="1 2">
    <name type="scientific">Pandoraea terrigena</name>
    <dbReference type="NCBI Taxonomy" id="2508292"/>
    <lineage>
        <taxon>Bacteria</taxon>
        <taxon>Pseudomonadati</taxon>
        <taxon>Pseudomonadota</taxon>
        <taxon>Betaproteobacteria</taxon>
        <taxon>Burkholderiales</taxon>
        <taxon>Burkholderiaceae</taxon>
        <taxon>Pandoraea</taxon>
    </lineage>
</organism>
<protein>
    <submittedName>
        <fullName evidence="1">Uncharacterized protein</fullName>
    </submittedName>
</protein>